<feature type="binding site" evidence="8">
    <location>
        <position position="96"/>
    </location>
    <ligand>
        <name>substrate</name>
    </ligand>
</feature>
<dbReference type="GO" id="GO:0034354">
    <property type="term" value="P:'de novo' NAD+ biosynthetic process from L-tryptophan"/>
    <property type="evidence" value="ECO:0007669"/>
    <property type="project" value="UniProtKB-UniRule"/>
</dbReference>
<dbReference type="Pfam" id="PF06052">
    <property type="entry name" value="3-HAO"/>
    <property type="match status" value="1"/>
</dbReference>
<dbReference type="GO" id="GO:0005737">
    <property type="term" value="C:cytoplasm"/>
    <property type="evidence" value="ECO:0007669"/>
    <property type="project" value="UniProtKB-SubCell"/>
</dbReference>
<keyword evidence="7 8" id="KW-0408">Iron</keyword>
<dbReference type="InterPro" id="IPR014710">
    <property type="entry name" value="RmlC-like_jellyroll"/>
</dbReference>
<proteinExistence type="inferred from homology"/>
<gene>
    <name evidence="8" type="primary">BNA1</name>
    <name evidence="9" type="ORF">NEOLI_000777</name>
</gene>
<feature type="binding site" evidence="8">
    <location>
        <position position="54"/>
    </location>
    <ligand>
        <name>Fe cation</name>
        <dbReference type="ChEBI" id="CHEBI:24875"/>
        <note>catalytic</note>
    </ligand>
</feature>
<reference evidence="9 10" key="1">
    <citation type="submission" date="2016-04" db="EMBL/GenBank/DDBJ databases">
        <title>Evolutionary innovation and constraint leading to complex multicellularity in the Ascomycota.</title>
        <authorList>
            <person name="Cisse O."/>
            <person name="Nguyen A."/>
            <person name="Hewitt D.A."/>
            <person name="Jedd G."/>
            <person name="Stajich J.E."/>
        </authorList>
    </citation>
    <scope>NUCLEOTIDE SEQUENCE [LARGE SCALE GENOMIC DNA]</scope>
    <source>
        <strain evidence="9 10">DAH-3</strain>
    </source>
</reference>
<feature type="binding site" evidence="8">
    <location>
        <position position="92"/>
    </location>
    <ligand>
        <name>Fe cation</name>
        <dbReference type="ChEBI" id="CHEBI:24875"/>
        <note>catalytic</note>
    </ligand>
</feature>
<comment type="similarity">
    <text evidence="8">Belongs to the 3-HAO family.</text>
</comment>
<comment type="function">
    <text evidence="2 8">Catalyzes the oxidative ring opening of 3-hydroxyanthranilate to 2-amino-3-carboxymuconate semialdehyde, which spontaneously cyclizes to quinolinate.</text>
</comment>
<feature type="binding site" evidence="8">
    <location>
        <position position="48"/>
    </location>
    <ligand>
        <name>Fe cation</name>
        <dbReference type="ChEBI" id="CHEBI:24875"/>
        <note>catalytic</note>
    </ligand>
</feature>
<sequence length="172" mass="19477">MLSQPLNIPEWLAENSHLLQPPIMNACVIRGEDSVMIVGGPNSRTDYHLNPTPEFFYQYKGNMILKVVDDNKFRDIPINEGDMFLLPSNTPHSPVRYANTVGIVVEQTRPQGENDHLLWYCSNPNCQKIVHDEQFYLVDLGTQIKAGVERFAASESLRKCKACETMVSVLPD</sequence>
<dbReference type="InterPro" id="IPR010329">
    <property type="entry name" value="3hydroanth_dOase"/>
</dbReference>
<evidence type="ECO:0000256" key="1">
    <source>
        <dbReference type="ARBA" id="ARBA00001954"/>
    </source>
</evidence>
<feature type="binding site" evidence="8">
    <location>
        <position position="121"/>
    </location>
    <ligand>
        <name>a divalent metal cation</name>
        <dbReference type="ChEBI" id="CHEBI:60240"/>
    </ligand>
</feature>
<feature type="binding site" evidence="8">
    <location>
        <position position="126"/>
    </location>
    <ligand>
        <name>a divalent metal cation</name>
        <dbReference type="ChEBI" id="CHEBI:60240"/>
    </ligand>
</feature>
<keyword evidence="8" id="KW-0963">Cytoplasm</keyword>
<keyword evidence="3 8" id="KW-0662">Pyridine nucleotide biosynthesis</keyword>
<dbReference type="OrthoDB" id="204928at2759"/>
<dbReference type="STRING" id="1198029.A0A1U7LIV1"/>
<protein>
    <recommendedName>
        <fullName evidence="8">3-hydroxyanthranilate 3,4-dioxygenase</fullName>
        <ecNumber evidence="8">1.13.11.6</ecNumber>
    </recommendedName>
    <alternativeName>
        <fullName evidence="8">3-hydroxyanthranilate oxygenase</fullName>
        <shortName evidence="8">3-HAO</shortName>
    </alternativeName>
    <alternativeName>
        <fullName evidence="8">3-hydroxyanthranilic acid dioxygenase</fullName>
        <shortName evidence="8">HAD</shortName>
    </alternativeName>
    <alternativeName>
        <fullName evidence="8">Biosynthesis of nicotinic acid protein 1</fullName>
    </alternativeName>
</protein>
<evidence type="ECO:0000256" key="8">
    <source>
        <dbReference type="HAMAP-Rule" id="MF_03019"/>
    </source>
</evidence>
<name>A0A1U7LIV1_NEOID</name>
<evidence type="ECO:0000313" key="9">
    <source>
        <dbReference type="EMBL" id="OLL22574.1"/>
    </source>
</evidence>
<keyword evidence="10" id="KW-1185">Reference proteome</keyword>
<comment type="cofactor">
    <cofactor evidence="1 8">
        <name>Fe(2+)</name>
        <dbReference type="ChEBI" id="CHEBI:29033"/>
    </cofactor>
</comment>
<dbReference type="PANTHER" id="PTHR15497">
    <property type="entry name" value="3-HYDROXYANTHRANILATE 3,4-DIOXYGENASE"/>
    <property type="match status" value="1"/>
</dbReference>
<feature type="binding site" evidence="8">
    <location>
        <position position="160"/>
    </location>
    <ligand>
        <name>a divalent metal cation</name>
        <dbReference type="ChEBI" id="CHEBI:60240"/>
    </ligand>
</feature>
<evidence type="ECO:0000313" key="10">
    <source>
        <dbReference type="Proteomes" id="UP000186594"/>
    </source>
</evidence>
<dbReference type="InterPro" id="IPR011051">
    <property type="entry name" value="RmlC_Cupin_sf"/>
</dbReference>
<dbReference type="Gene3D" id="2.60.120.10">
    <property type="entry name" value="Jelly Rolls"/>
    <property type="match status" value="1"/>
</dbReference>
<feature type="binding site" evidence="8">
    <location>
        <position position="54"/>
    </location>
    <ligand>
        <name>substrate</name>
    </ligand>
</feature>
<feature type="binding site" evidence="8">
    <location>
        <position position="106"/>
    </location>
    <ligand>
        <name>substrate</name>
    </ligand>
</feature>
<accession>A0A1U7LIV1</accession>
<dbReference type="SUPFAM" id="SSF51182">
    <property type="entry name" value="RmlC-like cupins"/>
    <property type="match status" value="1"/>
</dbReference>
<evidence type="ECO:0000256" key="7">
    <source>
        <dbReference type="ARBA" id="ARBA00023004"/>
    </source>
</evidence>
<dbReference type="OMA" id="KPPVGNQ"/>
<dbReference type="HAMAP" id="MF_00825">
    <property type="entry name" value="3_HAO"/>
    <property type="match status" value="1"/>
</dbReference>
<dbReference type="GO" id="GO:0019805">
    <property type="term" value="P:quinolinate biosynthetic process"/>
    <property type="evidence" value="ECO:0007669"/>
    <property type="project" value="UniProtKB-UniRule"/>
</dbReference>
<comment type="caution">
    <text evidence="9">The sequence shown here is derived from an EMBL/GenBank/DDBJ whole genome shotgun (WGS) entry which is preliminary data.</text>
</comment>
<comment type="pathway">
    <text evidence="8">Cofactor biosynthesis; NAD(+) biosynthesis; quinolinate from L-kynurenine: step 3/3.</text>
</comment>
<dbReference type="Proteomes" id="UP000186594">
    <property type="component" value="Unassembled WGS sequence"/>
</dbReference>
<dbReference type="AlphaFoldDB" id="A0A1U7LIV1"/>
<keyword evidence="4 8" id="KW-0479">Metal-binding</keyword>
<evidence type="ECO:0000256" key="5">
    <source>
        <dbReference type="ARBA" id="ARBA00022964"/>
    </source>
</evidence>
<organism evidence="9 10">
    <name type="scientific">Neolecta irregularis (strain DAH-3)</name>
    <dbReference type="NCBI Taxonomy" id="1198029"/>
    <lineage>
        <taxon>Eukaryota</taxon>
        <taxon>Fungi</taxon>
        <taxon>Dikarya</taxon>
        <taxon>Ascomycota</taxon>
        <taxon>Taphrinomycotina</taxon>
        <taxon>Neolectales</taxon>
        <taxon>Neolectaceae</taxon>
        <taxon>Neolecta</taxon>
    </lineage>
</organism>
<evidence type="ECO:0000256" key="2">
    <source>
        <dbReference type="ARBA" id="ARBA00002752"/>
    </source>
</evidence>
<keyword evidence="6 8" id="KW-0560">Oxidoreductase</keyword>
<keyword evidence="5 8" id="KW-0223">Dioxygenase</keyword>
<comment type="catalytic activity">
    <reaction evidence="8">
        <text>3-hydroxyanthranilate + O2 = (2Z,4Z)-2-amino-3-carboxymuconate 6-semialdehyde</text>
        <dbReference type="Rhea" id="RHEA:17953"/>
        <dbReference type="ChEBI" id="CHEBI:15379"/>
        <dbReference type="ChEBI" id="CHEBI:36559"/>
        <dbReference type="ChEBI" id="CHEBI:77612"/>
        <dbReference type="EC" id="1.13.11.6"/>
    </reaction>
</comment>
<dbReference type="NCBIfam" id="TIGR03037">
    <property type="entry name" value="anthran_nbaC"/>
    <property type="match status" value="1"/>
</dbReference>
<dbReference type="GO" id="GO:0006569">
    <property type="term" value="P:L-tryptophan catabolic process"/>
    <property type="evidence" value="ECO:0007669"/>
    <property type="project" value="UniProtKB-UniRule"/>
</dbReference>
<dbReference type="GO" id="GO:0043420">
    <property type="term" value="P:anthranilate metabolic process"/>
    <property type="evidence" value="ECO:0007669"/>
    <property type="project" value="UniProtKB-UniRule"/>
</dbReference>
<evidence type="ECO:0000256" key="3">
    <source>
        <dbReference type="ARBA" id="ARBA00022642"/>
    </source>
</evidence>
<dbReference type="PANTHER" id="PTHR15497:SF1">
    <property type="entry name" value="3-HYDROXYANTHRANILATE 3,4-DIOXYGENASE"/>
    <property type="match status" value="1"/>
</dbReference>
<dbReference type="GO" id="GO:0008198">
    <property type="term" value="F:ferrous iron binding"/>
    <property type="evidence" value="ECO:0007669"/>
    <property type="project" value="UniProtKB-UniRule"/>
</dbReference>
<evidence type="ECO:0000256" key="4">
    <source>
        <dbReference type="ARBA" id="ARBA00022723"/>
    </source>
</evidence>
<dbReference type="EMBL" id="LXFE01003037">
    <property type="protein sequence ID" value="OLL22574.1"/>
    <property type="molecule type" value="Genomic_DNA"/>
</dbReference>
<evidence type="ECO:0000256" key="6">
    <source>
        <dbReference type="ARBA" id="ARBA00023002"/>
    </source>
</evidence>
<dbReference type="GO" id="GO:0000334">
    <property type="term" value="F:3-hydroxyanthranilate 3,4-dioxygenase activity"/>
    <property type="evidence" value="ECO:0007669"/>
    <property type="project" value="UniProtKB-UniRule"/>
</dbReference>
<feature type="binding site" evidence="8">
    <location>
        <position position="44"/>
    </location>
    <ligand>
        <name>O2</name>
        <dbReference type="ChEBI" id="CHEBI:15379"/>
    </ligand>
</feature>
<feature type="binding site" evidence="8">
    <location>
        <position position="163"/>
    </location>
    <ligand>
        <name>a divalent metal cation</name>
        <dbReference type="ChEBI" id="CHEBI:60240"/>
    </ligand>
</feature>
<dbReference type="UniPathway" id="UPA00253">
    <property type="reaction ID" value="UER00330"/>
</dbReference>
<dbReference type="EC" id="1.13.11.6" evidence="8"/>
<dbReference type="CDD" id="cd06123">
    <property type="entry name" value="cupin_HAO"/>
    <property type="match status" value="1"/>
</dbReference>
<comment type="subcellular location">
    <subcellularLocation>
        <location evidence="8">Cytoplasm</location>
    </subcellularLocation>
</comment>